<protein>
    <submittedName>
        <fullName evidence="1">Uncharacterized protein</fullName>
    </submittedName>
</protein>
<comment type="caution">
    <text evidence="1">The sequence shown here is derived from an EMBL/GenBank/DDBJ whole genome shotgun (WGS) entry which is preliminary data.</text>
</comment>
<evidence type="ECO:0000313" key="1">
    <source>
        <dbReference type="EMBL" id="MCI91308.1"/>
    </source>
</evidence>
<dbReference type="AlphaFoldDB" id="A0A392VSD5"/>
<dbReference type="EMBL" id="LXQA011268509">
    <property type="protein sequence ID" value="MCI91308.1"/>
    <property type="molecule type" value="Genomic_DNA"/>
</dbReference>
<reference evidence="1 2" key="1">
    <citation type="journal article" date="2018" name="Front. Plant Sci.">
        <title>Red Clover (Trifolium pratense) and Zigzag Clover (T. medium) - A Picture of Genomic Similarities and Differences.</title>
        <authorList>
            <person name="Dluhosova J."/>
            <person name="Istvanek J."/>
            <person name="Nedelnik J."/>
            <person name="Repkova J."/>
        </authorList>
    </citation>
    <scope>NUCLEOTIDE SEQUENCE [LARGE SCALE GENOMIC DNA]</scope>
    <source>
        <strain evidence="2">cv. 10/8</strain>
        <tissue evidence="1">Leaf</tissue>
    </source>
</reference>
<sequence length="60" mass="6220">KPPQSTLLCLRSPGEDLMSPGTVLGCRLARCGDGVASARQLSPVTGKLSIAWSLAVARRA</sequence>
<accession>A0A392VSD5</accession>
<organism evidence="1 2">
    <name type="scientific">Trifolium medium</name>
    <dbReference type="NCBI Taxonomy" id="97028"/>
    <lineage>
        <taxon>Eukaryota</taxon>
        <taxon>Viridiplantae</taxon>
        <taxon>Streptophyta</taxon>
        <taxon>Embryophyta</taxon>
        <taxon>Tracheophyta</taxon>
        <taxon>Spermatophyta</taxon>
        <taxon>Magnoliopsida</taxon>
        <taxon>eudicotyledons</taxon>
        <taxon>Gunneridae</taxon>
        <taxon>Pentapetalae</taxon>
        <taxon>rosids</taxon>
        <taxon>fabids</taxon>
        <taxon>Fabales</taxon>
        <taxon>Fabaceae</taxon>
        <taxon>Papilionoideae</taxon>
        <taxon>50 kb inversion clade</taxon>
        <taxon>NPAAA clade</taxon>
        <taxon>Hologalegina</taxon>
        <taxon>IRL clade</taxon>
        <taxon>Trifolieae</taxon>
        <taxon>Trifolium</taxon>
    </lineage>
</organism>
<proteinExistence type="predicted"/>
<keyword evidence="2" id="KW-1185">Reference proteome</keyword>
<evidence type="ECO:0000313" key="2">
    <source>
        <dbReference type="Proteomes" id="UP000265520"/>
    </source>
</evidence>
<feature type="non-terminal residue" evidence="1">
    <location>
        <position position="1"/>
    </location>
</feature>
<dbReference type="Proteomes" id="UP000265520">
    <property type="component" value="Unassembled WGS sequence"/>
</dbReference>
<name>A0A392VSD5_9FABA</name>